<dbReference type="InterPro" id="IPR027417">
    <property type="entry name" value="P-loop_NTPase"/>
</dbReference>
<keyword evidence="4" id="KW-0479">Metal-binding</keyword>
<keyword evidence="1 3" id="KW-0547">Nucleotide-binding</keyword>
<comment type="caution">
    <text evidence="5">The sequence shown here is derived from an EMBL/GenBank/DDBJ whole genome shotgun (WGS) entry which is preliminary data.</text>
</comment>
<evidence type="ECO:0000256" key="3">
    <source>
        <dbReference type="PIRSR" id="PIRSR606689-1"/>
    </source>
</evidence>
<dbReference type="Pfam" id="PF00025">
    <property type="entry name" value="Arf"/>
    <property type="match status" value="1"/>
</dbReference>
<dbReference type="GO" id="GO:0046872">
    <property type="term" value="F:metal ion binding"/>
    <property type="evidence" value="ECO:0007669"/>
    <property type="project" value="UniProtKB-KW"/>
</dbReference>
<evidence type="ECO:0000256" key="1">
    <source>
        <dbReference type="ARBA" id="ARBA00022741"/>
    </source>
</evidence>
<dbReference type="AlphaFoldDB" id="A0AA35W3R5"/>
<organism evidence="5 6">
    <name type="scientific">Geodia barretti</name>
    <name type="common">Barrett's horny sponge</name>
    <dbReference type="NCBI Taxonomy" id="519541"/>
    <lineage>
        <taxon>Eukaryota</taxon>
        <taxon>Metazoa</taxon>
        <taxon>Porifera</taxon>
        <taxon>Demospongiae</taxon>
        <taxon>Heteroscleromorpha</taxon>
        <taxon>Tetractinellida</taxon>
        <taxon>Astrophorina</taxon>
        <taxon>Geodiidae</taxon>
        <taxon>Geodia</taxon>
    </lineage>
</organism>
<dbReference type="PANTHER" id="PTHR46693">
    <property type="entry name" value="ADP-RIBOSYLATION FACTOR-LIKE PROTEIN 15"/>
    <property type="match status" value="1"/>
</dbReference>
<dbReference type="SMART" id="SM00177">
    <property type="entry name" value="ARF"/>
    <property type="match status" value="1"/>
</dbReference>
<name>A0AA35W3R5_GEOBA</name>
<sequence>MEQVKEEERRRQKTTGRCTGCSFLCAVCRIVCYTCIRRSCQCCFSPAPRARTEISILVLGLQGAGKTTLLSAVAGELTTHDEEPAPTMGFAFKTVNVQDHLTLNFQELGGSEQIRMYWDRYYACKHLVVYVVDSSCSEEVMRESGEALARCLSSPSLTGLPLLLVCSKQEVPSAISPAKIRERLGLGEVERERKVAVISTSNRGHQTARESVTKTILQLLDAQTELLQNI</sequence>
<reference evidence="5" key="1">
    <citation type="submission" date="2023-03" db="EMBL/GenBank/DDBJ databases">
        <authorList>
            <person name="Steffen K."/>
            <person name="Cardenas P."/>
        </authorList>
    </citation>
    <scope>NUCLEOTIDE SEQUENCE</scope>
</reference>
<feature type="binding site" evidence="4">
    <location>
        <position position="87"/>
    </location>
    <ligand>
        <name>Mg(2+)</name>
        <dbReference type="ChEBI" id="CHEBI:18420"/>
    </ligand>
</feature>
<dbReference type="SMART" id="SM00178">
    <property type="entry name" value="SAR"/>
    <property type="match status" value="1"/>
</dbReference>
<dbReference type="GO" id="GO:0003924">
    <property type="term" value="F:GTPase activity"/>
    <property type="evidence" value="ECO:0007669"/>
    <property type="project" value="InterPro"/>
</dbReference>
<dbReference type="Gene3D" id="3.40.50.300">
    <property type="entry name" value="P-loop containing nucleotide triphosphate hydrolases"/>
    <property type="match status" value="1"/>
</dbReference>
<proteinExistence type="predicted"/>
<dbReference type="PANTHER" id="PTHR46693:SF1">
    <property type="entry name" value="ADP-RIBOSYLATION FACTOR-LIKE PROTEIN 15"/>
    <property type="match status" value="1"/>
</dbReference>
<feature type="binding site" evidence="4">
    <location>
        <position position="67"/>
    </location>
    <ligand>
        <name>Mg(2+)</name>
        <dbReference type="ChEBI" id="CHEBI:18420"/>
    </ligand>
</feature>
<feature type="binding site" evidence="3">
    <location>
        <position position="110"/>
    </location>
    <ligand>
        <name>GTP</name>
        <dbReference type="ChEBI" id="CHEBI:37565"/>
    </ligand>
</feature>
<evidence type="ECO:0000256" key="4">
    <source>
        <dbReference type="PIRSR" id="PIRSR606689-2"/>
    </source>
</evidence>
<feature type="binding site" evidence="3">
    <location>
        <begin position="60"/>
        <end position="67"/>
    </location>
    <ligand>
        <name>GTP</name>
        <dbReference type="ChEBI" id="CHEBI:37565"/>
    </ligand>
</feature>
<keyword evidence="6" id="KW-1185">Reference proteome</keyword>
<accession>A0AA35W3R5</accession>
<dbReference type="InterPro" id="IPR042292">
    <property type="entry name" value="ARL15"/>
</dbReference>
<dbReference type="Proteomes" id="UP001174909">
    <property type="component" value="Unassembled WGS sequence"/>
</dbReference>
<dbReference type="PRINTS" id="PR00328">
    <property type="entry name" value="SAR1GTPBP"/>
</dbReference>
<evidence type="ECO:0000256" key="2">
    <source>
        <dbReference type="ARBA" id="ARBA00023134"/>
    </source>
</evidence>
<dbReference type="SUPFAM" id="SSF52540">
    <property type="entry name" value="P-loop containing nucleoside triphosphate hydrolases"/>
    <property type="match status" value="1"/>
</dbReference>
<dbReference type="EMBL" id="CASHTH010000268">
    <property type="protein sequence ID" value="CAI7996318.1"/>
    <property type="molecule type" value="Genomic_DNA"/>
</dbReference>
<dbReference type="GO" id="GO:0005525">
    <property type="term" value="F:GTP binding"/>
    <property type="evidence" value="ECO:0007669"/>
    <property type="project" value="UniProtKB-KW"/>
</dbReference>
<gene>
    <name evidence="5" type="ORF">GBAR_LOCUS1853</name>
</gene>
<keyword evidence="2 3" id="KW-0342">GTP-binding</keyword>
<evidence type="ECO:0000313" key="5">
    <source>
        <dbReference type="EMBL" id="CAI7996318.1"/>
    </source>
</evidence>
<dbReference type="InterPro" id="IPR006689">
    <property type="entry name" value="Small_GTPase_ARF/SAR"/>
</dbReference>
<protein>
    <submittedName>
        <fullName evidence="5">ADP-ribosylation factor-like protein 15</fullName>
    </submittedName>
</protein>
<dbReference type="PROSITE" id="PS51417">
    <property type="entry name" value="ARF"/>
    <property type="match status" value="1"/>
</dbReference>
<keyword evidence="4" id="KW-0460">Magnesium</keyword>
<evidence type="ECO:0000313" key="6">
    <source>
        <dbReference type="Proteomes" id="UP001174909"/>
    </source>
</evidence>